<dbReference type="Proteomes" id="UP001150581">
    <property type="component" value="Unassembled WGS sequence"/>
</dbReference>
<keyword evidence="2" id="KW-1185">Reference proteome</keyword>
<proteinExistence type="predicted"/>
<accession>A0ACC1I208</accession>
<organism evidence="1 2">
    <name type="scientific">Kickxella alabastrina</name>
    <dbReference type="NCBI Taxonomy" id="61397"/>
    <lineage>
        <taxon>Eukaryota</taxon>
        <taxon>Fungi</taxon>
        <taxon>Fungi incertae sedis</taxon>
        <taxon>Zoopagomycota</taxon>
        <taxon>Kickxellomycotina</taxon>
        <taxon>Kickxellomycetes</taxon>
        <taxon>Kickxellales</taxon>
        <taxon>Kickxellaceae</taxon>
        <taxon>Kickxella</taxon>
    </lineage>
</organism>
<evidence type="ECO:0000313" key="1">
    <source>
        <dbReference type="EMBL" id="KAJ1877870.1"/>
    </source>
</evidence>
<reference evidence="1" key="1">
    <citation type="submission" date="2022-07" db="EMBL/GenBank/DDBJ databases">
        <title>Phylogenomic reconstructions and comparative analyses of Kickxellomycotina fungi.</title>
        <authorList>
            <person name="Reynolds N.K."/>
            <person name="Stajich J.E."/>
            <person name="Barry K."/>
            <person name="Grigoriev I.V."/>
            <person name="Crous P."/>
            <person name="Smith M.E."/>
        </authorList>
    </citation>
    <scope>NUCLEOTIDE SEQUENCE</scope>
    <source>
        <strain evidence="1">Benny 63K</strain>
    </source>
</reference>
<feature type="non-terminal residue" evidence="1">
    <location>
        <position position="1"/>
    </location>
</feature>
<sequence>LGALRSAVRDVAEWDGGGRAALDAQVAELAARAQELAAQADDADMEAAVMGADVDALDALLAQARELAALEAARSQAARQAMRLEHELQATGSAATTDELQAQVAALQVRDTVARRELEHLAQERMRCQKEIGFRQDAVRALQDRLALLARQAEERAALLRRIAELDADAKARDAEQLAAHAQAAALAPQLRQGRVALDAFRSDAREREAQVDRRARGLVQAKDRLAMLTREVDDTRRQLACPPGERRYASRLAMAAARLDELQMQAADARELLDGIAQELLESDRAADRLAAHQREVSDNVRLRANLAEQAQIRERLCEAREKQAHLECQLSAIYDDGSDDGQETGSAGVGRKRQRQGQGQSQSQNMGARLQRRREELNARLAQLTSERAGLQGE</sequence>
<gene>
    <name evidence="1" type="ORF">LPJ66_012009</name>
</gene>
<dbReference type="EMBL" id="JANBPG010004063">
    <property type="protein sequence ID" value="KAJ1877870.1"/>
    <property type="molecule type" value="Genomic_DNA"/>
</dbReference>
<name>A0ACC1I208_9FUNG</name>
<feature type="non-terminal residue" evidence="1">
    <location>
        <position position="396"/>
    </location>
</feature>
<comment type="caution">
    <text evidence="1">The sequence shown here is derived from an EMBL/GenBank/DDBJ whole genome shotgun (WGS) entry which is preliminary data.</text>
</comment>
<evidence type="ECO:0000313" key="2">
    <source>
        <dbReference type="Proteomes" id="UP001150581"/>
    </source>
</evidence>
<protein>
    <submittedName>
        <fullName evidence="1">Uncharacterized protein</fullName>
    </submittedName>
</protein>